<proteinExistence type="predicted"/>
<evidence type="ECO:0000313" key="5">
    <source>
        <dbReference type="Proteomes" id="UP001287286"/>
    </source>
</evidence>
<name>A0A2U3E4L7_PURLI</name>
<gene>
    <name evidence="3" type="ORF">PCL_01089</name>
    <name evidence="2" type="ORF">Purlil1_9768</name>
</gene>
<evidence type="ECO:0000313" key="4">
    <source>
        <dbReference type="Proteomes" id="UP000245956"/>
    </source>
</evidence>
<dbReference type="Proteomes" id="UP001287286">
    <property type="component" value="Unassembled WGS sequence"/>
</dbReference>
<reference evidence="2" key="3">
    <citation type="submission" date="2023-11" db="EMBL/GenBank/DDBJ databases">
        <authorList>
            <person name="Beijen E."/>
            <person name="Ohm R.A."/>
        </authorList>
    </citation>
    <scope>NUCLEOTIDE SEQUENCE</scope>
    <source>
        <strain evidence="2">CBS 150709</strain>
    </source>
</reference>
<sequence length="162" mass="17434">MLLLSLRCELAATRVYFGGTGTRATATNGTAREQQRGPVADNPTLSSSTECRKDLGRVKHLTYTPRCWSQAREATSDSAKTKDDVVGNLGALSQLPRGGDHATGIATTAARDTLAHAPARIRRSLRRGRSLRAPSPRRSLRELALRPSWHWATAASADSSGL</sequence>
<reference evidence="3 4" key="2">
    <citation type="journal article" date="2016" name="Front. Microbiol.">
        <title>Genome and transcriptome sequences reveal the specific parasitism of the nematophagous Purpureocillium lilacinum 36-1.</title>
        <authorList>
            <person name="Xie J."/>
            <person name="Li S."/>
            <person name="Mo C."/>
            <person name="Xiao X."/>
            <person name="Peng D."/>
            <person name="Wang G."/>
            <person name="Xiao Y."/>
        </authorList>
    </citation>
    <scope>NUCLEOTIDE SEQUENCE [LARGE SCALE GENOMIC DNA]</scope>
    <source>
        <strain evidence="3 4">36-1</strain>
    </source>
</reference>
<dbReference type="EMBL" id="LCWV01000012">
    <property type="protein sequence ID" value="PWI69442.1"/>
    <property type="molecule type" value="Genomic_DNA"/>
</dbReference>
<dbReference type="AlphaFoldDB" id="A0A2U3E4L7"/>
<dbReference type="EMBL" id="JAWRVI010000046">
    <property type="protein sequence ID" value="KAK4085811.1"/>
    <property type="molecule type" value="Genomic_DNA"/>
</dbReference>
<reference evidence="2 5" key="4">
    <citation type="journal article" date="2024" name="Microbiol. Resour. Announc.">
        <title>Genome annotations for the ascomycete fungi Trichoderma harzianum, Trichoderma aggressivum, and Purpureocillium lilacinum.</title>
        <authorList>
            <person name="Beijen E.P.W."/>
            <person name="Ohm R.A."/>
        </authorList>
    </citation>
    <scope>NUCLEOTIDE SEQUENCE [LARGE SCALE GENOMIC DNA]</scope>
    <source>
        <strain evidence="2 5">CBS 150709</strain>
    </source>
</reference>
<dbReference type="Proteomes" id="UP000245956">
    <property type="component" value="Unassembled WGS sequence"/>
</dbReference>
<organism evidence="3 4">
    <name type="scientific">Purpureocillium lilacinum</name>
    <name type="common">Paecilomyces lilacinus</name>
    <dbReference type="NCBI Taxonomy" id="33203"/>
    <lineage>
        <taxon>Eukaryota</taxon>
        <taxon>Fungi</taxon>
        <taxon>Dikarya</taxon>
        <taxon>Ascomycota</taxon>
        <taxon>Pezizomycotina</taxon>
        <taxon>Sordariomycetes</taxon>
        <taxon>Hypocreomycetidae</taxon>
        <taxon>Hypocreales</taxon>
        <taxon>Ophiocordycipitaceae</taxon>
        <taxon>Purpureocillium</taxon>
    </lineage>
</organism>
<evidence type="ECO:0000256" key="1">
    <source>
        <dbReference type="SAM" id="MobiDB-lite"/>
    </source>
</evidence>
<comment type="caution">
    <text evidence="3">The sequence shown here is derived from an EMBL/GenBank/DDBJ whole genome shotgun (WGS) entry which is preliminary data.</text>
</comment>
<reference evidence="3" key="1">
    <citation type="submission" date="2015-05" db="EMBL/GenBank/DDBJ databases">
        <authorList>
            <person name="Wang D.B."/>
            <person name="Wang M."/>
        </authorList>
    </citation>
    <scope>NUCLEOTIDE SEQUENCE</scope>
    <source>
        <strain evidence="3">36-1</strain>
    </source>
</reference>
<feature type="compositionally biased region" description="Low complexity" evidence="1">
    <location>
        <begin position="22"/>
        <end position="32"/>
    </location>
</feature>
<evidence type="ECO:0000313" key="3">
    <source>
        <dbReference type="EMBL" id="PWI69442.1"/>
    </source>
</evidence>
<feature type="region of interest" description="Disordered" evidence="1">
    <location>
        <begin position="21"/>
        <end position="48"/>
    </location>
</feature>
<keyword evidence="5" id="KW-1185">Reference proteome</keyword>
<accession>A0A2U3E4L7</accession>
<evidence type="ECO:0000313" key="2">
    <source>
        <dbReference type="EMBL" id="KAK4085811.1"/>
    </source>
</evidence>
<protein>
    <submittedName>
        <fullName evidence="3">Uncharacterized protein</fullName>
    </submittedName>
</protein>